<reference evidence="2 3" key="1">
    <citation type="submission" date="2016-09" db="EMBL/GenBank/DDBJ databases">
        <authorList>
            <person name="Capua I."/>
            <person name="De Benedictis P."/>
            <person name="Joannis T."/>
            <person name="Lombin L.H."/>
            <person name="Cattoli G."/>
        </authorList>
    </citation>
    <scope>NUCLEOTIDE SEQUENCE [LARGE SCALE GENOMIC DNA]</scope>
    <source>
        <strain evidence="2 3">ISLP-3</strain>
    </source>
</reference>
<evidence type="ECO:0000259" key="1">
    <source>
        <dbReference type="PROSITE" id="PS51782"/>
    </source>
</evidence>
<evidence type="ECO:0000313" key="2">
    <source>
        <dbReference type="EMBL" id="SDC60094.1"/>
    </source>
</evidence>
<dbReference type="PROSITE" id="PS51782">
    <property type="entry name" value="LYSM"/>
    <property type="match status" value="1"/>
</dbReference>
<proteinExistence type="predicted"/>
<dbReference type="Gene3D" id="3.10.350.10">
    <property type="entry name" value="LysM domain"/>
    <property type="match status" value="1"/>
</dbReference>
<gene>
    <name evidence="2" type="ORF">SAMN05216410_1995</name>
</gene>
<sequence>MSAPEKAFLEIEGGDRIPCLFNPSQLTISRSNRWTGDSMPGRGVPKLRYAGARPGTMAVDLFFDTTHSGASVTDHTNKILAIMEIDSSLPGSNTATNNARPPYVTFHWGDLHSFKAVISDLTLTYTYFSTTGVPLRASLALALHQYEPANNYGAQNPTSGTPNPHQVHRVLAGETLDRIAARYYGDATRWRTLAGANTISDPLALRPGSLLSIPRLEDLA</sequence>
<dbReference type="SUPFAM" id="SSF54106">
    <property type="entry name" value="LysM domain"/>
    <property type="match status" value="1"/>
</dbReference>
<dbReference type="Proteomes" id="UP000199039">
    <property type="component" value="Unassembled WGS sequence"/>
</dbReference>
<accession>A0A1G6MXX9</accession>
<dbReference type="Pfam" id="PF19266">
    <property type="entry name" value="CIS_tube"/>
    <property type="match status" value="1"/>
</dbReference>
<dbReference type="InterPro" id="IPR045361">
    <property type="entry name" value="CIS_tube_prot_N"/>
</dbReference>
<keyword evidence="3" id="KW-1185">Reference proteome</keyword>
<feature type="domain" description="LysM" evidence="1">
    <location>
        <begin position="166"/>
        <end position="213"/>
    </location>
</feature>
<dbReference type="CDD" id="cd00118">
    <property type="entry name" value="LysM"/>
    <property type="match status" value="1"/>
</dbReference>
<dbReference type="EMBL" id="FMYH01000003">
    <property type="protein sequence ID" value="SDC60094.1"/>
    <property type="molecule type" value="Genomic_DNA"/>
</dbReference>
<evidence type="ECO:0000313" key="3">
    <source>
        <dbReference type="Proteomes" id="UP000199039"/>
    </source>
</evidence>
<dbReference type="OrthoDB" id="9815939at2"/>
<name>A0A1G6MXX9_9MICO</name>
<dbReference type="Pfam" id="PF01476">
    <property type="entry name" value="LysM"/>
    <property type="match status" value="1"/>
</dbReference>
<protein>
    <submittedName>
        <fullName evidence="2">LysM domain-containing protein</fullName>
    </submittedName>
</protein>
<organism evidence="2 3">
    <name type="scientific">Sanguibacter gelidistatuariae</name>
    <dbReference type="NCBI Taxonomy" id="1814289"/>
    <lineage>
        <taxon>Bacteria</taxon>
        <taxon>Bacillati</taxon>
        <taxon>Actinomycetota</taxon>
        <taxon>Actinomycetes</taxon>
        <taxon>Micrococcales</taxon>
        <taxon>Sanguibacteraceae</taxon>
        <taxon>Sanguibacter</taxon>
    </lineage>
</organism>
<dbReference type="InterPro" id="IPR036779">
    <property type="entry name" value="LysM_dom_sf"/>
</dbReference>
<dbReference type="RefSeq" id="WP_093182861.1">
    <property type="nucleotide sequence ID" value="NZ_FMYH01000003.1"/>
</dbReference>
<dbReference type="SMART" id="SM00257">
    <property type="entry name" value="LysM"/>
    <property type="match status" value="1"/>
</dbReference>
<dbReference type="InterPro" id="IPR018392">
    <property type="entry name" value="LysM"/>
</dbReference>
<dbReference type="STRING" id="1814289.SAMN05216410_1995"/>
<dbReference type="AlphaFoldDB" id="A0A1G6MXX9"/>